<dbReference type="eggNOG" id="COG0789">
    <property type="taxonomic scope" value="Bacteria"/>
</dbReference>
<dbReference type="PRINTS" id="PR00040">
    <property type="entry name" value="HTHMERR"/>
</dbReference>
<dbReference type="Pfam" id="PF13411">
    <property type="entry name" value="MerR_1"/>
    <property type="match status" value="1"/>
</dbReference>
<organism evidence="6 7">
    <name type="scientific">Thermomonospora curvata (strain ATCC 19995 / DSM 43183 / JCM 3096 / KCTC 9072 / NBRC 15933 / NCIMB 10081 / Henssen B9)</name>
    <dbReference type="NCBI Taxonomy" id="471852"/>
    <lineage>
        <taxon>Bacteria</taxon>
        <taxon>Bacillati</taxon>
        <taxon>Actinomycetota</taxon>
        <taxon>Actinomycetes</taxon>
        <taxon>Streptosporangiales</taxon>
        <taxon>Thermomonosporaceae</taxon>
        <taxon>Thermomonospora</taxon>
    </lineage>
</organism>
<dbReference type="SUPFAM" id="SSF89082">
    <property type="entry name" value="Antibiotic binding domain of TipA-like multidrug resistance regulators"/>
    <property type="match status" value="1"/>
</dbReference>
<keyword evidence="2" id="KW-0238">DNA-binding</keyword>
<dbReference type="EMBL" id="CP001738">
    <property type="protein sequence ID" value="ACY96805.1"/>
    <property type="molecule type" value="Genomic_DNA"/>
</dbReference>
<gene>
    <name evidence="6" type="ordered locus">Tcur_1222</name>
</gene>
<dbReference type="PANTHER" id="PTHR30204">
    <property type="entry name" value="REDOX-CYCLING DRUG-SENSING TRANSCRIPTIONAL ACTIVATOR SOXR"/>
    <property type="match status" value="1"/>
</dbReference>
<dbReference type="KEGG" id="tcu:Tcur_1222"/>
<dbReference type="Proteomes" id="UP000001918">
    <property type="component" value="Chromosome"/>
</dbReference>
<evidence type="ECO:0000313" key="6">
    <source>
        <dbReference type="EMBL" id="ACY96805.1"/>
    </source>
</evidence>
<dbReference type="Pfam" id="PF07739">
    <property type="entry name" value="TipAS"/>
    <property type="match status" value="1"/>
</dbReference>
<dbReference type="Gene3D" id="1.10.1660.10">
    <property type="match status" value="1"/>
</dbReference>
<evidence type="ECO:0000256" key="4">
    <source>
        <dbReference type="ARBA" id="ARBA00023163"/>
    </source>
</evidence>
<accession>D1A9A9</accession>
<dbReference type="PANTHER" id="PTHR30204:SF90">
    <property type="entry name" value="HTH-TYPE TRANSCRIPTIONAL ACTIVATOR MTA"/>
    <property type="match status" value="1"/>
</dbReference>
<dbReference type="Gene3D" id="1.10.490.50">
    <property type="entry name" value="Antibiotic binding domain of TipA-like multidrug resistance regulators"/>
    <property type="match status" value="1"/>
</dbReference>
<feature type="domain" description="HTH merR-type" evidence="5">
    <location>
        <begin position="3"/>
        <end position="72"/>
    </location>
</feature>
<name>D1A9A9_THECD</name>
<dbReference type="GO" id="GO:0003677">
    <property type="term" value="F:DNA binding"/>
    <property type="evidence" value="ECO:0007669"/>
    <property type="project" value="UniProtKB-KW"/>
</dbReference>
<keyword evidence="1" id="KW-0805">Transcription regulation</keyword>
<protein>
    <submittedName>
        <fullName evidence="6">Transcriptional regulator, MerR family</fullName>
    </submittedName>
</protein>
<sequence length="254" mass="28846">MGGYSVGHVARAAKVTVRTLHHYDRIGLLRPSGRTAGGYRRYSDADLERLQQILFYRELGFPLEEIAEILDDPRADPMTHLRRQRDLLVGRIDRLRAMVTAIEHAMEARRMGISLTPEERFEVFGDFDPEAHAEEAAERWGGYDAYQASQRRTAAYTKADWQRIKDEQEAILREFAAAMADGAPATGERAMDLAERHRRSISDNFYECTPQMHRGLAELYVGDPRFTATYEQVAEGLAQYVHDAVIANADRSEG</sequence>
<dbReference type="PROSITE" id="PS50937">
    <property type="entry name" value="HTH_MERR_2"/>
    <property type="match status" value="1"/>
</dbReference>
<evidence type="ECO:0000259" key="5">
    <source>
        <dbReference type="PROSITE" id="PS50937"/>
    </source>
</evidence>
<dbReference type="InterPro" id="IPR012925">
    <property type="entry name" value="TipAS_dom"/>
</dbReference>
<evidence type="ECO:0000256" key="1">
    <source>
        <dbReference type="ARBA" id="ARBA00023015"/>
    </source>
</evidence>
<dbReference type="CDD" id="cd01106">
    <property type="entry name" value="HTH_TipAL-Mta"/>
    <property type="match status" value="1"/>
</dbReference>
<dbReference type="RefSeq" id="WP_012851589.1">
    <property type="nucleotide sequence ID" value="NC_013510.1"/>
</dbReference>
<dbReference type="GO" id="GO:0003700">
    <property type="term" value="F:DNA-binding transcription factor activity"/>
    <property type="evidence" value="ECO:0007669"/>
    <property type="project" value="InterPro"/>
</dbReference>
<proteinExistence type="predicted"/>
<dbReference type="STRING" id="471852.Tcur_1222"/>
<evidence type="ECO:0000256" key="2">
    <source>
        <dbReference type="ARBA" id="ARBA00023125"/>
    </source>
</evidence>
<dbReference type="InterPro" id="IPR000551">
    <property type="entry name" value="MerR-type_HTH_dom"/>
</dbReference>
<dbReference type="InterPro" id="IPR036244">
    <property type="entry name" value="TipA-like_antibiotic-bd"/>
</dbReference>
<reference evidence="6 7" key="1">
    <citation type="journal article" date="2011" name="Stand. Genomic Sci.">
        <title>Complete genome sequence of Thermomonospora curvata type strain (B9).</title>
        <authorList>
            <person name="Chertkov O."/>
            <person name="Sikorski J."/>
            <person name="Nolan M."/>
            <person name="Lapidus A."/>
            <person name="Lucas S."/>
            <person name="Del Rio T.G."/>
            <person name="Tice H."/>
            <person name="Cheng J.F."/>
            <person name="Goodwin L."/>
            <person name="Pitluck S."/>
            <person name="Liolios K."/>
            <person name="Ivanova N."/>
            <person name="Mavromatis K."/>
            <person name="Mikhailova N."/>
            <person name="Ovchinnikova G."/>
            <person name="Pati A."/>
            <person name="Chen A."/>
            <person name="Palaniappan K."/>
            <person name="Djao O.D."/>
            <person name="Land M."/>
            <person name="Hauser L."/>
            <person name="Chang Y.J."/>
            <person name="Jeffries C.D."/>
            <person name="Brettin T."/>
            <person name="Han C."/>
            <person name="Detter J.C."/>
            <person name="Rohde M."/>
            <person name="Goker M."/>
            <person name="Woyke T."/>
            <person name="Bristow J."/>
            <person name="Eisen J.A."/>
            <person name="Markowitz V."/>
            <person name="Hugenholtz P."/>
            <person name="Klenk H.P."/>
            <person name="Kyrpides N.C."/>
        </authorList>
    </citation>
    <scope>NUCLEOTIDE SEQUENCE [LARGE SCALE GENOMIC DNA]</scope>
    <source>
        <strain evidence="7">ATCC 19995 / DSM 43183 / JCM 3096 / KCTC 9072 / NBRC 15933 / NCIMB 10081 / Henssen B9</strain>
    </source>
</reference>
<keyword evidence="3" id="KW-0010">Activator</keyword>
<keyword evidence="4" id="KW-0804">Transcription</keyword>
<dbReference type="SMART" id="SM00422">
    <property type="entry name" value="HTH_MERR"/>
    <property type="match status" value="1"/>
</dbReference>
<dbReference type="OrthoDB" id="9809391at2"/>
<evidence type="ECO:0000313" key="7">
    <source>
        <dbReference type="Proteomes" id="UP000001918"/>
    </source>
</evidence>
<dbReference type="SUPFAM" id="SSF46955">
    <property type="entry name" value="Putative DNA-binding domain"/>
    <property type="match status" value="1"/>
</dbReference>
<keyword evidence="7" id="KW-1185">Reference proteome</keyword>
<evidence type="ECO:0000256" key="3">
    <source>
        <dbReference type="ARBA" id="ARBA00023159"/>
    </source>
</evidence>
<dbReference type="InterPro" id="IPR047057">
    <property type="entry name" value="MerR_fam"/>
</dbReference>
<dbReference type="InterPro" id="IPR009061">
    <property type="entry name" value="DNA-bd_dom_put_sf"/>
</dbReference>
<dbReference type="AlphaFoldDB" id="D1A9A9"/>
<dbReference type="HOGENOM" id="CLU_060077_0_6_11"/>